<keyword evidence="2" id="KW-1185">Reference proteome</keyword>
<name>A0A8J8NVA2_HALGN</name>
<organism evidence="1 2">
    <name type="scientific">Halteria grandinella</name>
    <dbReference type="NCBI Taxonomy" id="5974"/>
    <lineage>
        <taxon>Eukaryota</taxon>
        <taxon>Sar</taxon>
        <taxon>Alveolata</taxon>
        <taxon>Ciliophora</taxon>
        <taxon>Intramacronucleata</taxon>
        <taxon>Spirotrichea</taxon>
        <taxon>Stichotrichia</taxon>
        <taxon>Sporadotrichida</taxon>
        <taxon>Halteriidae</taxon>
        <taxon>Halteria</taxon>
    </lineage>
</organism>
<gene>
    <name evidence="1" type="ORF">FGO68_gene15774</name>
</gene>
<evidence type="ECO:0000313" key="1">
    <source>
        <dbReference type="EMBL" id="TNV82426.1"/>
    </source>
</evidence>
<comment type="caution">
    <text evidence="1">The sequence shown here is derived from an EMBL/GenBank/DDBJ whole genome shotgun (WGS) entry which is preliminary data.</text>
</comment>
<dbReference type="EMBL" id="RRYP01004976">
    <property type="protein sequence ID" value="TNV82426.1"/>
    <property type="molecule type" value="Genomic_DNA"/>
</dbReference>
<evidence type="ECO:0000313" key="2">
    <source>
        <dbReference type="Proteomes" id="UP000785679"/>
    </source>
</evidence>
<sequence>MLKKQRQKPQMKAIIFKATRSINQRRHLPQSSSYQYQGQQTQQTHLPYIMTKLVSSADLKWKTRWLSST</sequence>
<accession>A0A8J8NVA2</accession>
<dbReference type="Proteomes" id="UP000785679">
    <property type="component" value="Unassembled WGS sequence"/>
</dbReference>
<protein>
    <submittedName>
        <fullName evidence="1">Uncharacterized protein</fullName>
    </submittedName>
</protein>
<dbReference type="AlphaFoldDB" id="A0A8J8NVA2"/>
<proteinExistence type="predicted"/>
<reference evidence="1" key="1">
    <citation type="submission" date="2019-06" db="EMBL/GenBank/DDBJ databases">
        <authorList>
            <person name="Zheng W."/>
        </authorList>
    </citation>
    <scope>NUCLEOTIDE SEQUENCE</scope>
    <source>
        <strain evidence="1">QDHG01</strain>
    </source>
</reference>